<proteinExistence type="inferred from homology"/>
<evidence type="ECO:0000256" key="2">
    <source>
        <dbReference type="ARBA" id="ARBA00006966"/>
    </source>
</evidence>
<accession>A6WC20</accession>
<dbReference type="eggNOG" id="COG2008">
    <property type="taxonomic scope" value="Bacteria"/>
</dbReference>
<dbReference type="SUPFAM" id="SSF53383">
    <property type="entry name" value="PLP-dependent transferases"/>
    <property type="match status" value="1"/>
</dbReference>
<dbReference type="Proteomes" id="UP000001116">
    <property type="component" value="Chromosome"/>
</dbReference>
<reference evidence="6" key="1">
    <citation type="journal article" date="2008" name="PLoS ONE">
        <title>Survival in nuclear waste, extreme resistance, and potential applications gleaned from the genome sequence of Kineococcus radiotolerans SRS30216.</title>
        <authorList>
            <person name="Bagwell C.E."/>
            <person name="Bhat S."/>
            <person name="Hawkins G.M."/>
            <person name="Smith B.W."/>
            <person name="Biswas T."/>
            <person name="Hoover T.R."/>
            <person name="Saunders E."/>
            <person name="Han C.S."/>
            <person name="Tsodikov O.V."/>
            <person name="Shimkets L.J."/>
        </authorList>
    </citation>
    <scope>NUCLEOTIDE SEQUENCE [LARGE SCALE GENOMIC DNA]</scope>
    <source>
        <strain evidence="6">ATCC BAA-149 / DSM 14245 / SRS30216</strain>
    </source>
</reference>
<gene>
    <name evidence="5" type="ordered locus">Krad_2895</name>
</gene>
<organism evidence="5 6">
    <name type="scientific">Kineococcus radiotolerans (strain ATCC BAA-149 / DSM 14245 / SRS30216)</name>
    <dbReference type="NCBI Taxonomy" id="266940"/>
    <lineage>
        <taxon>Bacteria</taxon>
        <taxon>Bacillati</taxon>
        <taxon>Actinomycetota</taxon>
        <taxon>Actinomycetes</taxon>
        <taxon>Kineosporiales</taxon>
        <taxon>Kineosporiaceae</taxon>
        <taxon>Kineococcus</taxon>
    </lineage>
</organism>
<keyword evidence="5" id="KW-0456">Lyase</keyword>
<dbReference type="GO" id="GO:0006567">
    <property type="term" value="P:L-threonine catabolic process"/>
    <property type="evidence" value="ECO:0007669"/>
    <property type="project" value="TreeGrafter"/>
</dbReference>
<keyword evidence="6" id="KW-1185">Reference proteome</keyword>
<dbReference type="OrthoDB" id="9774495at2"/>
<dbReference type="EMBL" id="CP000750">
    <property type="protein sequence ID" value="ABS04359.1"/>
    <property type="molecule type" value="Genomic_DNA"/>
</dbReference>
<dbReference type="InterPro" id="IPR015424">
    <property type="entry name" value="PyrdxlP-dep_Trfase"/>
</dbReference>
<dbReference type="GO" id="GO:0008732">
    <property type="term" value="F:L-allo-threonine aldolase activity"/>
    <property type="evidence" value="ECO:0007669"/>
    <property type="project" value="TreeGrafter"/>
</dbReference>
<dbReference type="GO" id="GO:0005829">
    <property type="term" value="C:cytosol"/>
    <property type="evidence" value="ECO:0007669"/>
    <property type="project" value="TreeGrafter"/>
</dbReference>
<sequence length="413" mass="43790">MPPVSSSRRATRGEREVRAVQRAARVLDRPTTTATLRQRLDDLAVAAGGVDLDSSVDVYGDGVVTDLERRVADLLGTEDAAFFPSGTTAQQVALRCWAARDGRGGGTGGGPGDGPGDGRGTVALHALSHLLVHESDALPRLAGLRTVPVTTAPRPTTADDVRGVAEPFGTLVLELPLRDAGYLLPTWEELVDVTAAARDRGAAVHVDGARLWETTDHFGRPLDQIAALADSVYVSFYKSLRGLSGAALAGPAAFVEHARLERHRYGGNIFQQFPAALTALHGLDQELPRLPAQVARARVVAHALAGELTAAGVPWFAVHPATPHTHQFQLWLPHPADVLTEAATRQAERTGTALLTHPWREPGLPPGLSRTEITVGRAGLEWDADDVRAAVREFLTDLAAVLAERRGGGAAEA</sequence>
<dbReference type="AlphaFoldDB" id="A6WC20"/>
<dbReference type="HOGENOM" id="CLU_029381_4_0_11"/>
<dbReference type="STRING" id="266940.Krad_2895"/>
<evidence type="ECO:0000313" key="5">
    <source>
        <dbReference type="EMBL" id="ABS04359.1"/>
    </source>
</evidence>
<name>A6WC20_KINRD</name>
<dbReference type="InterPro" id="IPR015421">
    <property type="entry name" value="PyrdxlP-dep_Trfase_major"/>
</dbReference>
<dbReference type="Pfam" id="PF01212">
    <property type="entry name" value="Beta_elim_lyase"/>
    <property type="match status" value="1"/>
</dbReference>
<keyword evidence="3" id="KW-0663">Pyridoxal phosphate</keyword>
<evidence type="ECO:0000313" key="6">
    <source>
        <dbReference type="Proteomes" id="UP000001116"/>
    </source>
</evidence>
<dbReference type="GO" id="GO:0006545">
    <property type="term" value="P:glycine biosynthetic process"/>
    <property type="evidence" value="ECO:0007669"/>
    <property type="project" value="TreeGrafter"/>
</dbReference>
<dbReference type="InterPro" id="IPR001597">
    <property type="entry name" value="ArAA_b-elim_lyase/Thr_aldolase"/>
</dbReference>
<dbReference type="PANTHER" id="PTHR48097:SF9">
    <property type="entry name" value="L-THREONINE ALDOLASE"/>
    <property type="match status" value="1"/>
</dbReference>
<dbReference type="RefSeq" id="WP_012087395.1">
    <property type="nucleotide sequence ID" value="NC_009664.2"/>
</dbReference>
<evidence type="ECO:0000259" key="4">
    <source>
        <dbReference type="Pfam" id="PF01212"/>
    </source>
</evidence>
<dbReference type="InterPro" id="IPR015422">
    <property type="entry name" value="PyrdxlP-dep_Trfase_small"/>
</dbReference>
<comment type="similarity">
    <text evidence="2">Belongs to the threonine aldolase family.</text>
</comment>
<protein>
    <submittedName>
        <fullName evidence="5">Aromatic amino acid beta-eliminating lyase/threonine aldolase</fullName>
    </submittedName>
</protein>
<dbReference type="PANTHER" id="PTHR48097">
    <property type="entry name" value="L-THREONINE ALDOLASE-RELATED"/>
    <property type="match status" value="1"/>
</dbReference>
<evidence type="ECO:0000256" key="1">
    <source>
        <dbReference type="ARBA" id="ARBA00001933"/>
    </source>
</evidence>
<comment type="cofactor">
    <cofactor evidence="1">
        <name>pyridoxal 5'-phosphate</name>
        <dbReference type="ChEBI" id="CHEBI:597326"/>
    </cofactor>
</comment>
<dbReference type="Gene3D" id="3.90.1150.10">
    <property type="entry name" value="Aspartate Aminotransferase, domain 1"/>
    <property type="match status" value="1"/>
</dbReference>
<dbReference type="Gene3D" id="3.40.640.10">
    <property type="entry name" value="Type I PLP-dependent aspartate aminotransferase-like (Major domain)"/>
    <property type="match status" value="1"/>
</dbReference>
<dbReference type="KEGG" id="kra:Krad_2895"/>
<evidence type="ECO:0000256" key="3">
    <source>
        <dbReference type="ARBA" id="ARBA00022898"/>
    </source>
</evidence>
<feature type="domain" description="Aromatic amino acid beta-eliminating lyase/threonine aldolase" evidence="4">
    <location>
        <begin position="58"/>
        <end position="304"/>
    </location>
</feature>